<dbReference type="NCBIfam" id="NF009150">
    <property type="entry name" value="PRK12497.1-3"/>
    <property type="match status" value="1"/>
</dbReference>
<evidence type="ECO:0000256" key="1">
    <source>
        <dbReference type="ARBA" id="ARBA00006738"/>
    </source>
</evidence>
<proteinExistence type="inferred from homology"/>
<dbReference type="SUPFAM" id="SSF52980">
    <property type="entry name" value="Restriction endonuclease-like"/>
    <property type="match status" value="1"/>
</dbReference>
<organism evidence="3 4">
    <name type="scientific">Acidiferrimicrobium australe</name>
    <dbReference type="NCBI Taxonomy" id="2664430"/>
    <lineage>
        <taxon>Bacteria</taxon>
        <taxon>Bacillati</taxon>
        <taxon>Actinomycetota</taxon>
        <taxon>Acidimicrobiia</taxon>
        <taxon>Acidimicrobiales</taxon>
        <taxon>Acidimicrobiaceae</taxon>
        <taxon>Acidiferrimicrobium</taxon>
    </lineage>
</organism>
<dbReference type="HAMAP" id="MF_00048">
    <property type="entry name" value="UPF0102"/>
    <property type="match status" value="1"/>
</dbReference>
<protein>
    <submittedName>
        <fullName evidence="3">YraN family protein</fullName>
    </submittedName>
</protein>
<dbReference type="InterPro" id="IPR003509">
    <property type="entry name" value="UPF0102_YraN-like"/>
</dbReference>
<dbReference type="Pfam" id="PF02021">
    <property type="entry name" value="UPF0102"/>
    <property type="match status" value="1"/>
</dbReference>
<gene>
    <name evidence="3" type="ORF">GHK86_02220</name>
</gene>
<dbReference type="InterPro" id="IPR011335">
    <property type="entry name" value="Restrct_endonuc-II-like"/>
</dbReference>
<dbReference type="NCBIfam" id="NF009154">
    <property type="entry name" value="PRK12497.3-3"/>
    <property type="match status" value="1"/>
</dbReference>
<reference evidence="3 4" key="1">
    <citation type="submission" date="2019-11" db="EMBL/GenBank/DDBJ databases">
        <title>Acidiferrimicrobium australis gen. nov., sp. nov., an acidophilic and obligately heterotrophic, member of the Actinobacteria that catalyses dissimilatory oxido- reduction of iron isolated from metal-rich acidic water in Chile.</title>
        <authorList>
            <person name="Gonzalez D."/>
            <person name="Huber K."/>
            <person name="Hedrich S."/>
            <person name="Rojas-Villalobos C."/>
            <person name="Quatrini R."/>
            <person name="Dinamarca M.A."/>
            <person name="Schwarz A."/>
            <person name="Canales C."/>
            <person name="Nancucheo I."/>
        </authorList>
    </citation>
    <scope>NUCLEOTIDE SEQUENCE [LARGE SCALE GENOMIC DNA]</scope>
    <source>
        <strain evidence="3 4">USS-CCA1</strain>
    </source>
</reference>
<dbReference type="EMBL" id="WJHE01000095">
    <property type="protein sequence ID" value="MST31546.1"/>
    <property type="molecule type" value="Genomic_DNA"/>
</dbReference>
<name>A0ABW9QPH4_9ACTN</name>
<dbReference type="InterPro" id="IPR011856">
    <property type="entry name" value="tRNA_endonuc-like_dom_sf"/>
</dbReference>
<sequence>MPTASPPGGGAPTRAAHNRRLGSHGEDLAAGWYVERGYEVVARNWRCPDGELDLVVRQGRLYVFVEVKSRTSDAFGVPAEAVNRAKQSRIRRLAAQWLEHE</sequence>
<evidence type="ECO:0000313" key="4">
    <source>
        <dbReference type="Proteomes" id="UP000437736"/>
    </source>
</evidence>
<dbReference type="PANTHER" id="PTHR34039:SF1">
    <property type="entry name" value="UPF0102 PROTEIN YRAN"/>
    <property type="match status" value="1"/>
</dbReference>
<dbReference type="CDD" id="cd20736">
    <property type="entry name" value="PoNe_Nuclease"/>
    <property type="match status" value="1"/>
</dbReference>
<dbReference type="PANTHER" id="PTHR34039">
    <property type="entry name" value="UPF0102 PROTEIN YRAN"/>
    <property type="match status" value="1"/>
</dbReference>
<keyword evidence="4" id="KW-1185">Reference proteome</keyword>
<comment type="caution">
    <text evidence="3">The sequence shown here is derived from an EMBL/GenBank/DDBJ whole genome shotgun (WGS) entry which is preliminary data.</text>
</comment>
<dbReference type="Gene3D" id="3.40.1350.10">
    <property type="match status" value="1"/>
</dbReference>
<evidence type="ECO:0000256" key="2">
    <source>
        <dbReference type="SAM" id="MobiDB-lite"/>
    </source>
</evidence>
<feature type="region of interest" description="Disordered" evidence="2">
    <location>
        <begin position="1"/>
        <end position="22"/>
    </location>
</feature>
<evidence type="ECO:0000313" key="3">
    <source>
        <dbReference type="EMBL" id="MST31546.1"/>
    </source>
</evidence>
<accession>A0ABW9QPH4</accession>
<feature type="non-terminal residue" evidence="3">
    <location>
        <position position="101"/>
    </location>
</feature>
<dbReference type="Proteomes" id="UP000437736">
    <property type="component" value="Unassembled WGS sequence"/>
</dbReference>
<comment type="similarity">
    <text evidence="1">Belongs to the UPF0102 family.</text>
</comment>